<reference evidence="1 2" key="1">
    <citation type="submission" date="2018-06" db="EMBL/GenBank/DDBJ databases">
        <authorList>
            <consortium name="Pathogen Informatics"/>
            <person name="Doyle S."/>
        </authorList>
    </citation>
    <scope>NUCLEOTIDE SEQUENCE [LARGE SCALE GENOMIC DNA]</scope>
    <source>
        <strain evidence="1 2">NCTC11388</strain>
    </source>
</reference>
<dbReference type="EMBL" id="UGYW01000002">
    <property type="protein sequence ID" value="SUJ14065.1"/>
    <property type="molecule type" value="Genomic_DNA"/>
</dbReference>
<dbReference type="InterPro" id="IPR015018">
    <property type="entry name" value="DUF1905"/>
</dbReference>
<dbReference type="Proteomes" id="UP000254893">
    <property type="component" value="Unassembled WGS sequence"/>
</dbReference>
<dbReference type="Pfam" id="PF13376">
    <property type="entry name" value="OmdA"/>
    <property type="match status" value="1"/>
</dbReference>
<dbReference type="Gene3D" id="2.40.30.100">
    <property type="entry name" value="AF2212/PG0164-like"/>
    <property type="match status" value="1"/>
</dbReference>
<name>A0A380C7R6_SPHSI</name>
<organism evidence="1 2">
    <name type="scientific">Sphingobacterium spiritivorum</name>
    <name type="common">Flavobacterium spiritivorum</name>
    <dbReference type="NCBI Taxonomy" id="258"/>
    <lineage>
        <taxon>Bacteria</taxon>
        <taxon>Pseudomonadati</taxon>
        <taxon>Bacteroidota</taxon>
        <taxon>Sphingobacteriia</taxon>
        <taxon>Sphingobacteriales</taxon>
        <taxon>Sphingobacteriaceae</taxon>
        <taxon>Sphingobacterium</taxon>
    </lineage>
</organism>
<proteinExistence type="predicted"/>
<gene>
    <name evidence="1" type="ORF">NCTC11388_02341</name>
</gene>
<evidence type="ECO:0000313" key="2">
    <source>
        <dbReference type="Proteomes" id="UP000254893"/>
    </source>
</evidence>
<sequence>MHFTAVIDKIGINPFVLVPDLVLQELITAAGQPKGKIPVSLTIDGIDFTQTLVKYAGEWRLYINGPMLKATGKTVGDTAAFTVKFNRDKPEVQIHPLLAKALQQNAEAHTVFQSLSPSLQLEIVRYISHLKREDSIARNVGKAIQFLLGKERFIGREPIKKDF</sequence>
<dbReference type="AlphaFoldDB" id="A0A380C7R6"/>
<dbReference type="Pfam" id="PF08922">
    <property type="entry name" value="DUF1905"/>
    <property type="match status" value="1"/>
</dbReference>
<dbReference type="SUPFAM" id="SSF141694">
    <property type="entry name" value="AF2212/PG0164-like"/>
    <property type="match status" value="1"/>
</dbReference>
<dbReference type="InterPro" id="IPR037079">
    <property type="entry name" value="AF2212/PG0164-like_sf"/>
</dbReference>
<protein>
    <submittedName>
        <fullName evidence="1">Domain of uncharacterized function (DUF1905)</fullName>
    </submittedName>
</protein>
<accession>A0A380C7R6</accession>
<evidence type="ECO:0000313" key="1">
    <source>
        <dbReference type="EMBL" id="SUJ14065.1"/>
    </source>
</evidence>
<dbReference type="RefSeq" id="WP_115170226.1">
    <property type="nucleotide sequence ID" value="NZ_UGYW01000002.1"/>
</dbReference>